<name>A0A1F6LUL1_9BACT</name>
<reference evidence="2 3" key="1">
    <citation type="journal article" date="2016" name="Nat. Commun.">
        <title>Thousands of microbial genomes shed light on interconnected biogeochemical processes in an aquifer system.</title>
        <authorList>
            <person name="Anantharaman K."/>
            <person name="Brown C.T."/>
            <person name="Hug L.A."/>
            <person name="Sharon I."/>
            <person name="Castelle C.J."/>
            <person name="Probst A.J."/>
            <person name="Thomas B.C."/>
            <person name="Singh A."/>
            <person name="Wilkins M.J."/>
            <person name="Karaoz U."/>
            <person name="Brodie E.L."/>
            <person name="Williams K.H."/>
            <person name="Hubbard S.S."/>
            <person name="Banfield J.F."/>
        </authorList>
    </citation>
    <scope>NUCLEOTIDE SEQUENCE [LARGE SCALE GENOMIC DNA]</scope>
</reference>
<dbReference type="PANTHER" id="PTHR45947">
    <property type="entry name" value="SULFOQUINOVOSYL TRANSFERASE SQD2"/>
    <property type="match status" value="1"/>
</dbReference>
<dbReference type="AlphaFoldDB" id="A0A1F6LUL1"/>
<dbReference type="Pfam" id="PF13439">
    <property type="entry name" value="Glyco_transf_4"/>
    <property type="match status" value="1"/>
</dbReference>
<dbReference type="Pfam" id="PF13692">
    <property type="entry name" value="Glyco_trans_1_4"/>
    <property type="match status" value="1"/>
</dbReference>
<protein>
    <recommendedName>
        <fullName evidence="1">Glycosyltransferase subfamily 4-like N-terminal domain-containing protein</fullName>
    </recommendedName>
</protein>
<dbReference type="SUPFAM" id="SSF53756">
    <property type="entry name" value="UDP-Glycosyltransferase/glycogen phosphorylase"/>
    <property type="match status" value="1"/>
</dbReference>
<evidence type="ECO:0000313" key="2">
    <source>
        <dbReference type="EMBL" id="OGH63015.1"/>
    </source>
</evidence>
<feature type="domain" description="Glycosyltransferase subfamily 4-like N-terminal" evidence="1">
    <location>
        <begin position="40"/>
        <end position="189"/>
    </location>
</feature>
<gene>
    <name evidence="2" type="ORF">A2848_00930</name>
</gene>
<dbReference type="GO" id="GO:0016757">
    <property type="term" value="F:glycosyltransferase activity"/>
    <property type="evidence" value="ECO:0007669"/>
    <property type="project" value="TreeGrafter"/>
</dbReference>
<proteinExistence type="predicted"/>
<dbReference type="InterPro" id="IPR028098">
    <property type="entry name" value="Glyco_trans_4-like_N"/>
</dbReference>
<sequence length="366" mass="41518">MKIALVHDFLSQNGGAEQVLSVLHEMYPEAPIFCLFAERDRFPSLATADIHESFIASLPGGRRHYQWYLPLMPLATEQYDLSEFDLIISSVSAFAKGIITRPDALHLCYCHTPTRYLWSDTHSYVEGLPRNRLIKLLVPPVLSWLRVWDRAAADRVDLFIANSNTVRDRIKKYYRRDSEIVHPPIDVSRFYISPNAPVGNYFLAGGRLVAYKKFDWVIEACNRLRAPLKIFGTGVIEKELRALAGPTIEFVGRVSDDEQKKLYAECIAYIQPQVEDFGMTAVEAMASGRPVIALPRGGSTETIVEGVTGSFMKYDGWEGVLDAIVHFDHTRFDPATIRAHAHTFSREIFKEKIQAIITRATSHDHY</sequence>
<evidence type="ECO:0000313" key="3">
    <source>
        <dbReference type="Proteomes" id="UP000176329"/>
    </source>
</evidence>
<dbReference type="Proteomes" id="UP000176329">
    <property type="component" value="Unassembled WGS sequence"/>
</dbReference>
<dbReference type="EMBL" id="MFPV01000008">
    <property type="protein sequence ID" value="OGH63015.1"/>
    <property type="molecule type" value="Genomic_DNA"/>
</dbReference>
<evidence type="ECO:0000259" key="1">
    <source>
        <dbReference type="Pfam" id="PF13439"/>
    </source>
</evidence>
<dbReference type="Gene3D" id="3.40.50.2000">
    <property type="entry name" value="Glycogen Phosphorylase B"/>
    <property type="match status" value="2"/>
</dbReference>
<organism evidence="2 3">
    <name type="scientific">Candidatus Magasanikbacteria bacterium RIFCSPHIGHO2_01_FULL_50_8</name>
    <dbReference type="NCBI Taxonomy" id="1798674"/>
    <lineage>
        <taxon>Bacteria</taxon>
        <taxon>Candidatus Magasanikiibacteriota</taxon>
    </lineage>
</organism>
<dbReference type="PANTHER" id="PTHR45947:SF3">
    <property type="entry name" value="SULFOQUINOVOSYL TRANSFERASE SQD2"/>
    <property type="match status" value="1"/>
</dbReference>
<accession>A0A1F6LUL1</accession>
<dbReference type="InterPro" id="IPR050194">
    <property type="entry name" value="Glycosyltransferase_grp1"/>
</dbReference>
<comment type="caution">
    <text evidence="2">The sequence shown here is derived from an EMBL/GenBank/DDBJ whole genome shotgun (WGS) entry which is preliminary data.</text>
</comment>